<comment type="caution">
    <text evidence="4">The sequence shown here is derived from an EMBL/GenBank/DDBJ whole genome shotgun (WGS) entry which is preliminary data.</text>
</comment>
<feature type="transmembrane region" description="Helical" evidence="2">
    <location>
        <begin position="385"/>
        <end position="405"/>
    </location>
</feature>
<feature type="transmembrane region" description="Helical" evidence="2">
    <location>
        <begin position="152"/>
        <end position="169"/>
    </location>
</feature>
<feature type="transmembrane region" description="Helical" evidence="2">
    <location>
        <begin position="358"/>
        <end position="379"/>
    </location>
</feature>
<keyword evidence="2" id="KW-0812">Transmembrane</keyword>
<dbReference type="InterPro" id="IPR052529">
    <property type="entry name" value="Bact_Transport_Assoc"/>
</dbReference>
<reference evidence="4" key="1">
    <citation type="submission" date="2023-05" db="EMBL/GenBank/DDBJ databases">
        <title>Metabolic capabilities are highly conserved among human nasal-associated Corynebacterium species in pangenomic analyses.</title>
        <authorList>
            <person name="Tran T.H."/>
            <person name="Roberts A.Q."/>
            <person name="Escapa I.F."/>
            <person name="Gao W."/>
            <person name="Conlan S."/>
            <person name="Kong H."/>
            <person name="Segre J.A."/>
            <person name="Kelly M.S."/>
            <person name="Lemon K.P."/>
        </authorList>
    </citation>
    <scope>NUCLEOTIDE SEQUENCE</scope>
    <source>
        <strain evidence="4">KPL2773</strain>
    </source>
</reference>
<feature type="transmembrane region" description="Helical" evidence="2">
    <location>
        <begin position="313"/>
        <end position="333"/>
    </location>
</feature>
<feature type="region of interest" description="Disordered" evidence="1">
    <location>
        <begin position="428"/>
        <end position="449"/>
    </location>
</feature>
<dbReference type="Pfam" id="PF04235">
    <property type="entry name" value="DUF418"/>
    <property type="match status" value="1"/>
</dbReference>
<evidence type="ECO:0000259" key="3">
    <source>
        <dbReference type="Pfam" id="PF04235"/>
    </source>
</evidence>
<protein>
    <submittedName>
        <fullName evidence="4">DUF418 domain-containing protein</fullName>
    </submittedName>
</protein>
<evidence type="ECO:0000256" key="2">
    <source>
        <dbReference type="SAM" id="Phobius"/>
    </source>
</evidence>
<feature type="domain" description="DUF418" evidence="3">
    <location>
        <begin position="258"/>
        <end position="425"/>
    </location>
</feature>
<dbReference type="AlphaFoldDB" id="A0AAP4BN96"/>
<gene>
    <name evidence="4" type="ORF">QPX42_00440</name>
</gene>
<organism evidence="4 5">
    <name type="scientific">Corynebacterium pseudodiphtheriticum</name>
    <dbReference type="NCBI Taxonomy" id="37637"/>
    <lineage>
        <taxon>Bacteria</taxon>
        <taxon>Bacillati</taxon>
        <taxon>Actinomycetota</taxon>
        <taxon>Actinomycetes</taxon>
        <taxon>Mycobacteriales</taxon>
        <taxon>Corynebacteriaceae</taxon>
        <taxon>Corynebacterium</taxon>
    </lineage>
</organism>
<feature type="transmembrane region" description="Helical" evidence="2">
    <location>
        <begin position="97"/>
        <end position="116"/>
    </location>
</feature>
<evidence type="ECO:0000313" key="5">
    <source>
        <dbReference type="Proteomes" id="UP001224412"/>
    </source>
</evidence>
<dbReference type="InterPro" id="IPR007349">
    <property type="entry name" value="DUF418"/>
</dbReference>
<sequence length="449" mass="48888">MQNQPAPHPQTSTPPPENPAPQNPPSPNPRMIAPDFARGIALLGIALANIQTAWTLETSSSHAENIESSYFGGYADGSLLDTVFTLFSAMFVHVRGLPMFSTLLGFGIGLIAISLWNKSFPLSRARQVIARRYFFLAVFGFLHIIFLFFGDIMFSYGVMGMIVATMLSLRNKTLGWIIAVLFALNALTGIGIALASMGSTLVNVAGPSNFAVGEASEPTSNYLEYIFGNFFLAVFAPLEAFFVAFTLLPVILLGFIWARRGVLADVDAHRKELVIWAIIAALICLGIGLPWGLAELGIINHELANPLMTANVFLGIFTGPGILAAIALGCNGVQKQYAETQRVPFLLRPFIALGKRSMSGYVAQSVFFVILVLPFTLNLAEGQTVTGLTVLAFLVWLATLLWAWLWEAFGWNGPLETIHRRLGYGPGSRPRLESQRQKRARLAAETPSP</sequence>
<feature type="transmembrane region" description="Helical" evidence="2">
    <location>
        <begin position="128"/>
        <end position="146"/>
    </location>
</feature>
<dbReference type="Proteomes" id="UP001224412">
    <property type="component" value="Unassembled WGS sequence"/>
</dbReference>
<feature type="transmembrane region" description="Helical" evidence="2">
    <location>
        <begin position="176"/>
        <end position="205"/>
    </location>
</feature>
<dbReference type="PANTHER" id="PTHR30590">
    <property type="entry name" value="INNER MEMBRANE PROTEIN"/>
    <property type="match status" value="1"/>
</dbReference>
<evidence type="ECO:0000256" key="1">
    <source>
        <dbReference type="SAM" id="MobiDB-lite"/>
    </source>
</evidence>
<keyword evidence="2" id="KW-1133">Transmembrane helix</keyword>
<evidence type="ECO:0000313" key="4">
    <source>
        <dbReference type="EMBL" id="MDK4306033.1"/>
    </source>
</evidence>
<feature type="transmembrane region" description="Helical" evidence="2">
    <location>
        <begin position="225"/>
        <end position="252"/>
    </location>
</feature>
<feature type="compositionally biased region" description="Pro residues" evidence="1">
    <location>
        <begin position="1"/>
        <end position="28"/>
    </location>
</feature>
<feature type="transmembrane region" description="Helical" evidence="2">
    <location>
        <begin position="273"/>
        <end position="293"/>
    </location>
</feature>
<dbReference type="RefSeq" id="WP_284588681.1">
    <property type="nucleotide sequence ID" value="NZ_JASNUC010000001.1"/>
</dbReference>
<accession>A0AAP4BN96</accession>
<proteinExistence type="predicted"/>
<feature type="region of interest" description="Disordered" evidence="1">
    <location>
        <begin position="1"/>
        <end position="31"/>
    </location>
</feature>
<dbReference type="PANTHER" id="PTHR30590:SF3">
    <property type="entry name" value="HYPOTHETICAL MEMBRANE SPANNING PROTEIN"/>
    <property type="match status" value="1"/>
</dbReference>
<keyword evidence="2" id="KW-0472">Membrane</keyword>
<dbReference type="EMBL" id="JASNVH010000001">
    <property type="protein sequence ID" value="MDK4306033.1"/>
    <property type="molecule type" value="Genomic_DNA"/>
</dbReference>
<name>A0AAP4BN96_9CORY</name>